<sequence>MYNKIKAEEHTATCLPPNYVSSSHLFVSSLIHIQKLLQQFRLLCVFILLNYCNQSGNALTSRIWNELQSVVFELENALVELLTQFGLLSLYVLQVLLKFGYHSVT</sequence>
<dbReference type="AlphaFoldDB" id="A0A0E9WJQ7"/>
<protein>
    <submittedName>
        <fullName evidence="1">Uncharacterized protein</fullName>
    </submittedName>
</protein>
<evidence type="ECO:0000313" key="1">
    <source>
        <dbReference type="EMBL" id="JAH90587.1"/>
    </source>
</evidence>
<accession>A0A0E9WJQ7</accession>
<reference evidence="1" key="1">
    <citation type="submission" date="2014-11" db="EMBL/GenBank/DDBJ databases">
        <authorList>
            <person name="Amaro Gonzalez C."/>
        </authorList>
    </citation>
    <scope>NUCLEOTIDE SEQUENCE</scope>
</reference>
<reference evidence="1" key="2">
    <citation type="journal article" date="2015" name="Fish Shellfish Immunol.">
        <title>Early steps in the European eel (Anguilla anguilla)-Vibrio vulnificus interaction in the gills: Role of the RtxA13 toxin.</title>
        <authorList>
            <person name="Callol A."/>
            <person name="Pajuelo D."/>
            <person name="Ebbesson L."/>
            <person name="Teles M."/>
            <person name="MacKenzie S."/>
            <person name="Amaro C."/>
        </authorList>
    </citation>
    <scope>NUCLEOTIDE SEQUENCE</scope>
</reference>
<organism evidence="1">
    <name type="scientific">Anguilla anguilla</name>
    <name type="common">European freshwater eel</name>
    <name type="synonym">Muraena anguilla</name>
    <dbReference type="NCBI Taxonomy" id="7936"/>
    <lineage>
        <taxon>Eukaryota</taxon>
        <taxon>Metazoa</taxon>
        <taxon>Chordata</taxon>
        <taxon>Craniata</taxon>
        <taxon>Vertebrata</taxon>
        <taxon>Euteleostomi</taxon>
        <taxon>Actinopterygii</taxon>
        <taxon>Neopterygii</taxon>
        <taxon>Teleostei</taxon>
        <taxon>Anguilliformes</taxon>
        <taxon>Anguillidae</taxon>
        <taxon>Anguilla</taxon>
    </lineage>
</organism>
<proteinExistence type="predicted"/>
<name>A0A0E9WJQ7_ANGAN</name>
<dbReference type="EMBL" id="GBXM01017990">
    <property type="protein sequence ID" value="JAH90587.1"/>
    <property type="molecule type" value="Transcribed_RNA"/>
</dbReference>